<gene>
    <name evidence="1" type="ORF">KY465_08995</name>
</gene>
<dbReference type="CDD" id="cd05018">
    <property type="entry name" value="CoxG"/>
    <property type="match status" value="1"/>
</dbReference>
<name>A0ABS6WN88_9HYPH</name>
<sequence length="153" mass="16301">MNFKDSVTIPCDRATVWSALNDPGVLRQCIPGCEELEQQTADHMTAKVSLKIGPIKARFTGAVDLTDIKPPESYVLSGEGKGGIAGFAKGSAHVRLEETGPLETVLHYEAAADVGGKVAQLGSRLLDSTAKKLARQFFDDFQAVVTASKAEPQ</sequence>
<protein>
    <submittedName>
        <fullName evidence="1">Carbon monoxide dehydrogenase subunit G</fullName>
    </submittedName>
</protein>
<dbReference type="RefSeq" id="WP_219201328.1">
    <property type="nucleotide sequence ID" value="NZ_JAHWQX010000002.1"/>
</dbReference>
<dbReference type="InterPro" id="IPR010419">
    <property type="entry name" value="CO_DH_gsu"/>
</dbReference>
<dbReference type="PANTHER" id="PTHR38588">
    <property type="entry name" value="BLL0334 PROTEIN"/>
    <property type="match status" value="1"/>
</dbReference>
<dbReference type="PANTHER" id="PTHR38588:SF1">
    <property type="entry name" value="BLL0334 PROTEIN"/>
    <property type="match status" value="1"/>
</dbReference>
<organism evidence="1 2">
    <name type="scientific">Pseudohoeflea coraliihabitans</name>
    <dbReference type="NCBI Taxonomy" id="2860393"/>
    <lineage>
        <taxon>Bacteria</taxon>
        <taxon>Pseudomonadati</taxon>
        <taxon>Pseudomonadota</taxon>
        <taxon>Alphaproteobacteria</taxon>
        <taxon>Hyphomicrobiales</taxon>
        <taxon>Rhizobiaceae</taxon>
        <taxon>Pseudohoeflea</taxon>
    </lineage>
</organism>
<dbReference type="Pfam" id="PF06240">
    <property type="entry name" value="COXG"/>
    <property type="match status" value="1"/>
</dbReference>
<dbReference type="EMBL" id="JAHWQX010000002">
    <property type="protein sequence ID" value="MBW3097416.1"/>
    <property type="molecule type" value="Genomic_DNA"/>
</dbReference>
<proteinExistence type="predicted"/>
<keyword evidence="2" id="KW-1185">Reference proteome</keyword>
<evidence type="ECO:0000313" key="1">
    <source>
        <dbReference type="EMBL" id="MBW3097416.1"/>
    </source>
</evidence>
<accession>A0ABS6WN88</accession>
<reference evidence="1" key="1">
    <citation type="submission" date="2021-07" db="EMBL/GenBank/DDBJ databases">
        <title>Pseudohoeflea marina sp. nov. a polyhydroxyalcanoate-producing bacterium.</title>
        <authorList>
            <person name="Zheng W."/>
            <person name="Yu S."/>
            <person name="Huang Y."/>
        </authorList>
    </citation>
    <scope>NUCLEOTIDE SEQUENCE</scope>
    <source>
        <strain evidence="1">DP4N28-3</strain>
    </source>
</reference>
<dbReference type="Proteomes" id="UP001430804">
    <property type="component" value="Unassembled WGS sequence"/>
</dbReference>
<evidence type="ECO:0000313" key="2">
    <source>
        <dbReference type="Proteomes" id="UP001430804"/>
    </source>
</evidence>
<comment type="caution">
    <text evidence="1">The sequence shown here is derived from an EMBL/GenBank/DDBJ whole genome shotgun (WGS) entry which is preliminary data.</text>
</comment>